<feature type="transmembrane region" description="Helical" evidence="6">
    <location>
        <begin position="84"/>
        <end position="110"/>
    </location>
</feature>
<comment type="subcellular location">
    <subcellularLocation>
        <location evidence="1">Membrane</location>
        <topology evidence="1">Multi-pass membrane protein</topology>
    </subcellularLocation>
</comment>
<dbReference type="RefSeq" id="WP_184151410.1">
    <property type="nucleotide sequence ID" value="NZ_JACHKA010000001.1"/>
</dbReference>
<feature type="transmembrane region" description="Helical" evidence="6">
    <location>
        <begin position="184"/>
        <end position="205"/>
    </location>
</feature>
<evidence type="ECO:0000256" key="2">
    <source>
        <dbReference type="ARBA" id="ARBA00022448"/>
    </source>
</evidence>
<evidence type="ECO:0000259" key="7">
    <source>
        <dbReference type="PROSITE" id="PS50850"/>
    </source>
</evidence>
<keyword evidence="2" id="KW-0813">Transport</keyword>
<dbReference type="PROSITE" id="PS50850">
    <property type="entry name" value="MFS"/>
    <property type="match status" value="1"/>
</dbReference>
<dbReference type="Gene3D" id="1.20.1250.20">
    <property type="entry name" value="MFS general substrate transporter like domains"/>
    <property type="match status" value="2"/>
</dbReference>
<feature type="transmembrane region" description="Helical" evidence="6">
    <location>
        <begin position="403"/>
        <end position="422"/>
    </location>
</feature>
<keyword evidence="5 6" id="KW-0472">Membrane</keyword>
<dbReference type="PANTHER" id="PTHR23505:SF79">
    <property type="entry name" value="PROTEIN SPINSTER"/>
    <property type="match status" value="1"/>
</dbReference>
<feature type="transmembrane region" description="Helical" evidence="6">
    <location>
        <begin position="499"/>
        <end position="520"/>
    </location>
</feature>
<name>A0ABR6NDW1_9SPHN</name>
<evidence type="ECO:0000256" key="4">
    <source>
        <dbReference type="ARBA" id="ARBA00022989"/>
    </source>
</evidence>
<dbReference type="InterPro" id="IPR044770">
    <property type="entry name" value="MFS_spinster-like"/>
</dbReference>
<dbReference type="InterPro" id="IPR020846">
    <property type="entry name" value="MFS_dom"/>
</dbReference>
<feature type="transmembrane region" description="Helical" evidence="6">
    <location>
        <begin position="330"/>
        <end position="350"/>
    </location>
</feature>
<keyword evidence="3 6" id="KW-0812">Transmembrane</keyword>
<evidence type="ECO:0000256" key="3">
    <source>
        <dbReference type="ARBA" id="ARBA00022692"/>
    </source>
</evidence>
<feature type="transmembrane region" description="Helical" evidence="6">
    <location>
        <begin position="295"/>
        <end position="318"/>
    </location>
</feature>
<proteinExistence type="predicted"/>
<feature type="transmembrane region" description="Helical" evidence="6">
    <location>
        <begin position="51"/>
        <end position="72"/>
    </location>
</feature>
<dbReference type="SUPFAM" id="SSF103473">
    <property type="entry name" value="MFS general substrate transporter"/>
    <property type="match status" value="1"/>
</dbReference>
<dbReference type="InterPro" id="IPR011701">
    <property type="entry name" value="MFS"/>
</dbReference>
<reference evidence="8 9" key="1">
    <citation type="submission" date="2020-08" db="EMBL/GenBank/DDBJ databases">
        <title>Exploring microbial biodiversity for novel pathways involved in the catabolism of aromatic compounds derived from lignin.</title>
        <authorList>
            <person name="Elkins J."/>
        </authorList>
    </citation>
    <scope>NUCLEOTIDE SEQUENCE [LARGE SCALE GENOMIC DNA]</scope>
    <source>
        <strain evidence="8 9">B1D3A</strain>
    </source>
</reference>
<keyword evidence="4 6" id="KW-1133">Transmembrane helix</keyword>
<evidence type="ECO:0000256" key="5">
    <source>
        <dbReference type="ARBA" id="ARBA00023136"/>
    </source>
</evidence>
<feature type="transmembrane region" description="Helical" evidence="6">
    <location>
        <begin position="141"/>
        <end position="164"/>
    </location>
</feature>
<dbReference type="Pfam" id="PF07690">
    <property type="entry name" value="MFS_1"/>
    <property type="match status" value="1"/>
</dbReference>
<evidence type="ECO:0000313" key="8">
    <source>
        <dbReference type="EMBL" id="MBB5985251.1"/>
    </source>
</evidence>
<feature type="transmembrane region" description="Helical" evidence="6">
    <location>
        <begin position="370"/>
        <end position="391"/>
    </location>
</feature>
<protein>
    <submittedName>
        <fullName evidence="8">MFS family permease</fullName>
    </submittedName>
</protein>
<sequence>MSDAPAAARVTGTAWYALALVGLTNALSLLDRNILAILAPRIKADLAIGDAEMGLLYGTVFALFYALFSLPLGRLADGWIRTRILAVAIAFWSVASGMAAFANGFAMLAISRLGVGIGEGATAPAGTSLLFDYFPPRRRGLVMGVIASAIAVGLGLSNVLGGVAAEWWDNRYAGGAAPLGFSGWQFAFMVAAVPGLILAILLWGLREPQRGAMDGIVSRPDPAPFRASFALLGSVTPGPHLLALGTRRAPARHWSANLVFIVGVILLMTLIVQVTSAFSPRPSLNFGGAAINPHVLQWGVMGFGMIVIFNLLQGFALVDPPTYKLTVGSPSLLIAIAVGTMQTIINYGVMGFTPTFIMQTYGTSPAETGVTFGMLSLVVGIVGPMLAGPLADWFDKSMPATGRVYLTLFALGVSPLVGIWTYHAADTTGFYTRFVLYSVILTCWMPPLYSLLYGLVLPRMRGITASTYLIISTIFGLGMGPYLVGMVSDATGGNLRTAILSVNWVAIPIVILLLVLVFRIRKDEGLKLERARAGGEPV</sequence>
<dbReference type="InterPro" id="IPR036259">
    <property type="entry name" value="MFS_trans_sf"/>
</dbReference>
<organism evidence="8 9">
    <name type="scientific">Sphingobium lignivorans</name>
    <dbReference type="NCBI Taxonomy" id="2735886"/>
    <lineage>
        <taxon>Bacteria</taxon>
        <taxon>Pseudomonadati</taxon>
        <taxon>Pseudomonadota</taxon>
        <taxon>Alphaproteobacteria</taxon>
        <taxon>Sphingomonadales</taxon>
        <taxon>Sphingomonadaceae</taxon>
        <taxon>Sphingobium</taxon>
    </lineage>
</organism>
<feature type="transmembrane region" description="Helical" evidence="6">
    <location>
        <begin position="254"/>
        <end position="275"/>
    </location>
</feature>
<gene>
    <name evidence="8" type="ORF">HNP60_001225</name>
</gene>
<feature type="transmembrane region" description="Helical" evidence="6">
    <location>
        <begin position="434"/>
        <end position="456"/>
    </location>
</feature>
<keyword evidence="9" id="KW-1185">Reference proteome</keyword>
<feature type="domain" description="Major facilitator superfamily (MFS) profile" evidence="7">
    <location>
        <begin position="17"/>
        <end position="525"/>
    </location>
</feature>
<dbReference type="PANTHER" id="PTHR23505">
    <property type="entry name" value="SPINSTER"/>
    <property type="match status" value="1"/>
</dbReference>
<evidence type="ECO:0000256" key="6">
    <source>
        <dbReference type="SAM" id="Phobius"/>
    </source>
</evidence>
<evidence type="ECO:0000256" key="1">
    <source>
        <dbReference type="ARBA" id="ARBA00004141"/>
    </source>
</evidence>
<dbReference type="Proteomes" id="UP001138540">
    <property type="component" value="Unassembled WGS sequence"/>
</dbReference>
<dbReference type="EMBL" id="JACHKA010000001">
    <property type="protein sequence ID" value="MBB5985251.1"/>
    <property type="molecule type" value="Genomic_DNA"/>
</dbReference>
<feature type="transmembrane region" description="Helical" evidence="6">
    <location>
        <begin position="12"/>
        <end position="30"/>
    </location>
</feature>
<evidence type="ECO:0000313" key="9">
    <source>
        <dbReference type="Proteomes" id="UP001138540"/>
    </source>
</evidence>
<feature type="transmembrane region" description="Helical" evidence="6">
    <location>
        <begin position="468"/>
        <end position="487"/>
    </location>
</feature>
<accession>A0ABR6NDW1</accession>
<comment type="caution">
    <text evidence="8">The sequence shown here is derived from an EMBL/GenBank/DDBJ whole genome shotgun (WGS) entry which is preliminary data.</text>
</comment>